<dbReference type="CDD" id="cd00037">
    <property type="entry name" value="CLECT"/>
    <property type="match status" value="1"/>
</dbReference>
<dbReference type="PROSITE" id="PS00615">
    <property type="entry name" value="C_TYPE_LECTIN_1"/>
    <property type="match status" value="1"/>
</dbReference>
<keyword evidence="1" id="KW-1015">Disulfide bond</keyword>
<dbReference type="SUPFAM" id="SSF56436">
    <property type="entry name" value="C-type lectin-like"/>
    <property type="match status" value="2"/>
</dbReference>
<organism evidence="3 4">
    <name type="scientific">Goodea atripinnis</name>
    <dbReference type="NCBI Taxonomy" id="208336"/>
    <lineage>
        <taxon>Eukaryota</taxon>
        <taxon>Metazoa</taxon>
        <taxon>Chordata</taxon>
        <taxon>Craniata</taxon>
        <taxon>Vertebrata</taxon>
        <taxon>Euteleostomi</taxon>
        <taxon>Actinopterygii</taxon>
        <taxon>Neopterygii</taxon>
        <taxon>Teleostei</taxon>
        <taxon>Neoteleostei</taxon>
        <taxon>Acanthomorphata</taxon>
        <taxon>Ovalentaria</taxon>
        <taxon>Atherinomorphae</taxon>
        <taxon>Cyprinodontiformes</taxon>
        <taxon>Goodeidae</taxon>
        <taxon>Goodea</taxon>
    </lineage>
</organism>
<dbReference type="PANTHER" id="PTHR22803">
    <property type="entry name" value="MANNOSE, PHOSPHOLIPASE, LECTIN RECEPTOR RELATED"/>
    <property type="match status" value="1"/>
</dbReference>
<dbReference type="EMBL" id="JAHRIO010010071">
    <property type="protein sequence ID" value="MEQ2160704.1"/>
    <property type="molecule type" value="Genomic_DNA"/>
</dbReference>
<dbReference type="InterPro" id="IPR016187">
    <property type="entry name" value="CTDL_fold"/>
</dbReference>
<dbReference type="InterPro" id="IPR016186">
    <property type="entry name" value="C-type_lectin-like/link_sf"/>
</dbReference>
<feature type="domain" description="C-type lectin" evidence="2">
    <location>
        <begin position="1"/>
        <end position="64"/>
    </location>
</feature>
<evidence type="ECO:0000259" key="2">
    <source>
        <dbReference type="PROSITE" id="PS50041"/>
    </source>
</evidence>
<dbReference type="InterPro" id="IPR018378">
    <property type="entry name" value="C-type_lectin_CS"/>
</dbReference>
<accession>A0ABV0MNN0</accession>
<dbReference type="Proteomes" id="UP001476798">
    <property type="component" value="Unassembled WGS sequence"/>
</dbReference>
<reference evidence="3 4" key="1">
    <citation type="submission" date="2021-06" db="EMBL/GenBank/DDBJ databases">
        <authorList>
            <person name="Palmer J.M."/>
        </authorList>
    </citation>
    <scope>NUCLEOTIDE SEQUENCE [LARGE SCALE GENOMIC DNA]</scope>
    <source>
        <strain evidence="3 4">GA_2019</strain>
        <tissue evidence="3">Muscle</tissue>
    </source>
</reference>
<keyword evidence="4" id="KW-1185">Reference proteome</keyword>
<comment type="caution">
    <text evidence="3">The sequence shown here is derived from an EMBL/GenBank/DDBJ whole genome shotgun (WGS) entry which is preliminary data.</text>
</comment>
<dbReference type="Pfam" id="PF00059">
    <property type="entry name" value="Lectin_C"/>
    <property type="match status" value="1"/>
</dbReference>
<dbReference type="Gene3D" id="3.10.100.10">
    <property type="entry name" value="Mannose-Binding Protein A, subunit A"/>
    <property type="match status" value="2"/>
</dbReference>
<evidence type="ECO:0000313" key="4">
    <source>
        <dbReference type="Proteomes" id="UP001476798"/>
    </source>
</evidence>
<name>A0ABV0MNN0_9TELE</name>
<gene>
    <name evidence="3" type="ORF">GOODEAATRI_002169</name>
</gene>
<sequence>MVWIGLNHLKDGYGWKWSDGAPLSLVNFTTAPLETNMQCGVYNSAHGGQWQSLACESALPYICKKTPNDTSIAEPLDSREVTNVWIGLWKQGSSPGVEWSDGSPVTLTLWDQYYPVNNLTDATLCVKAEKTVGHRM</sequence>
<protein>
    <recommendedName>
        <fullName evidence="2">C-type lectin domain-containing protein</fullName>
    </recommendedName>
</protein>
<dbReference type="InterPro" id="IPR050111">
    <property type="entry name" value="C-type_lectin/snaclec_domain"/>
</dbReference>
<dbReference type="InterPro" id="IPR001304">
    <property type="entry name" value="C-type_lectin-like"/>
</dbReference>
<dbReference type="PROSITE" id="PS50041">
    <property type="entry name" value="C_TYPE_LECTIN_2"/>
    <property type="match status" value="2"/>
</dbReference>
<proteinExistence type="predicted"/>
<feature type="domain" description="C-type lectin" evidence="2">
    <location>
        <begin position="72"/>
        <end position="126"/>
    </location>
</feature>
<evidence type="ECO:0000313" key="3">
    <source>
        <dbReference type="EMBL" id="MEQ2160704.1"/>
    </source>
</evidence>
<evidence type="ECO:0000256" key="1">
    <source>
        <dbReference type="ARBA" id="ARBA00023157"/>
    </source>
</evidence>